<gene>
    <name evidence="1" type="ORF">GWI33_015297</name>
</gene>
<comment type="caution">
    <text evidence="1">The sequence shown here is derived from an EMBL/GenBank/DDBJ whole genome shotgun (WGS) entry which is preliminary data.</text>
</comment>
<organism evidence="1 2">
    <name type="scientific">Rhynchophorus ferrugineus</name>
    <name type="common">Red palm weevil</name>
    <name type="synonym">Curculio ferrugineus</name>
    <dbReference type="NCBI Taxonomy" id="354439"/>
    <lineage>
        <taxon>Eukaryota</taxon>
        <taxon>Metazoa</taxon>
        <taxon>Ecdysozoa</taxon>
        <taxon>Arthropoda</taxon>
        <taxon>Hexapoda</taxon>
        <taxon>Insecta</taxon>
        <taxon>Pterygota</taxon>
        <taxon>Neoptera</taxon>
        <taxon>Endopterygota</taxon>
        <taxon>Coleoptera</taxon>
        <taxon>Polyphaga</taxon>
        <taxon>Cucujiformia</taxon>
        <taxon>Curculionidae</taxon>
        <taxon>Dryophthorinae</taxon>
        <taxon>Rhynchophorus</taxon>
    </lineage>
</organism>
<keyword evidence="2" id="KW-1185">Reference proteome</keyword>
<evidence type="ECO:0000313" key="2">
    <source>
        <dbReference type="Proteomes" id="UP000625711"/>
    </source>
</evidence>
<protein>
    <submittedName>
        <fullName evidence="1">Uncharacterized protein</fullName>
    </submittedName>
</protein>
<name>A0A834I3T7_RHYFE</name>
<dbReference type="AlphaFoldDB" id="A0A834I3T7"/>
<reference evidence="1" key="1">
    <citation type="submission" date="2020-08" db="EMBL/GenBank/DDBJ databases">
        <title>Genome sequencing and assembly of the red palm weevil Rhynchophorus ferrugineus.</title>
        <authorList>
            <person name="Dias G.B."/>
            <person name="Bergman C.M."/>
            <person name="Manee M."/>
        </authorList>
    </citation>
    <scope>NUCLEOTIDE SEQUENCE</scope>
    <source>
        <strain evidence="1">AA-2017</strain>
        <tissue evidence="1">Whole larva</tissue>
    </source>
</reference>
<proteinExistence type="predicted"/>
<sequence length="83" mass="9321">MGILTPSGLLGNGLETSLDDFQISGRRKNLSVKISIRYRRLVSNNTSCPSQITAPNLSNLYKQSKSKTNNFKYTLRKEQSMLP</sequence>
<dbReference type="Proteomes" id="UP000625711">
    <property type="component" value="Unassembled WGS sequence"/>
</dbReference>
<accession>A0A834I3T7</accession>
<evidence type="ECO:0000313" key="1">
    <source>
        <dbReference type="EMBL" id="KAF7271878.1"/>
    </source>
</evidence>
<dbReference type="EMBL" id="JAACXV010013886">
    <property type="protein sequence ID" value="KAF7271878.1"/>
    <property type="molecule type" value="Genomic_DNA"/>
</dbReference>